<feature type="region of interest" description="Disordered" evidence="1">
    <location>
        <begin position="90"/>
        <end position="115"/>
    </location>
</feature>
<keyword evidence="5" id="KW-1185">Reference proteome</keyword>
<dbReference type="PANTHER" id="PTHR43689">
    <property type="entry name" value="HYDROLASE"/>
    <property type="match status" value="1"/>
</dbReference>
<dbReference type="InterPro" id="IPR000073">
    <property type="entry name" value="AB_hydrolase_1"/>
</dbReference>
<accession>A0A5N6NBL5</accession>
<dbReference type="Proteomes" id="UP000326396">
    <property type="component" value="Linkage Group LG2"/>
</dbReference>
<keyword evidence="2" id="KW-1133">Transmembrane helix</keyword>
<name>A0A5N6NBL5_9ASTR</name>
<organism evidence="4 5">
    <name type="scientific">Mikania micrantha</name>
    <name type="common">bitter vine</name>
    <dbReference type="NCBI Taxonomy" id="192012"/>
    <lineage>
        <taxon>Eukaryota</taxon>
        <taxon>Viridiplantae</taxon>
        <taxon>Streptophyta</taxon>
        <taxon>Embryophyta</taxon>
        <taxon>Tracheophyta</taxon>
        <taxon>Spermatophyta</taxon>
        <taxon>Magnoliopsida</taxon>
        <taxon>eudicotyledons</taxon>
        <taxon>Gunneridae</taxon>
        <taxon>Pentapetalae</taxon>
        <taxon>asterids</taxon>
        <taxon>campanulids</taxon>
        <taxon>Asterales</taxon>
        <taxon>Asteraceae</taxon>
        <taxon>Asteroideae</taxon>
        <taxon>Heliantheae alliance</taxon>
        <taxon>Eupatorieae</taxon>
        <taxon>Mikania</taxon>
    </lineage>
</organism>
<dbReference type="SUPFAM" id="SSF53474">
    <property type="entry name" value="alpha/beta-Hydrolases"/>
    <property type="match status" value="1"/>
</dbReference>
<dbReference type="PANTHER" id="PTHR43689:SF45">
    <property type="entry name" value="HYDROLASE"/>
    <property type="match status" value="1"/>
</dbReference>
<keyword evidence="2" id="KW-0472">Membrane</keyword>
<evidence type="ECO:0000256" key="2">
    <source>
        <dbReference type="SAM" id="Phobius"/>
    </source>
</evidence>
<reference evidence="4 5" key="1">
    <citation type="submission" date="2019-05" db="EMBL/GenBank/DDBJ databases">
        <title>Mikania micrantha, genome provides insights into the molecular mechanism of rapid growth.</title>
        <authorList>
            <person name="Liu B."/>
        </authorList>
    </citation>
    <scope>NUCLEOTIDE SEQUENCE [LARGE SCALE GENOMIC DNA]</scope>
    <source>
        <strain evidence="4">NLD-2019</strain>
        <tissue evidence="4">Leaf</tissue>
    </source>
</reference>
<dbReference type="OrthoDB" id="19657at2759"/>
<feature type="transmembrane region" description="Helical" evidence="2">
    <location>
        <begin position="186"/>
        <end position="207"/>
    </location>
</feature>
<evidence type="ECO:0000259" key="3">
    <source>
        <dbReference type="Pfam" id="PF12697"/>
    </source>
</evidence>
<dbReference type="Pfam" id="PF12697">
    <property type="entry name" value="Abhydrolase_6"/>
    <property type="match status" value="1"/>
</dbReference>
<dbReference type="EMBL" id="SZYD01000012">
    <property type="protein sequence ID" value="KAD4585241.1"/>
    <property type="molecule type" value="Genomic_DNA"/>
</dbReference>
<feature type="region of interest" description="Disordered" evidence="1">
    <location>
        <begin position="243"/>
        <end position="263"/>
    </location>
</feature>
<dbReference type="AlphaFoldDB" id="A0A5N6NBL5"/>
<dbReference type="InterPro" id="IPR029058">
    <property type="entry name" value="AB_hydrolase_fold"/>
</dbReference>
<comment type="caution">
    <text evidence="4">The sequence shown here is derived from an EMBL/GenBank/DDBJ whole genome shotgun (WGS) entry which is preliminary data.</text>
</comment>
<evidence type="ECO:0000313" key="4">
    <source>
        <dbReference type="EMBL" id="KAD4585241.1"/>
    </source>
</evidence>
<evidence type="ECO:0000256" key="1">
    <source>
        <dbReference type="SAM" id="MobiDB-lite"/>
    </source>
</evidence>
<sequence length="660" mass="73419">MYLRSTLHTFILSKLPCKSHNFATSCPYHRESPPPPYCFLLFIDLYFSCPPPLAMRPSSILSVPKKSISSFLPKTTSFFSPNPHRWRYHISPSKAPKSTTRNRGPPSDSFTGDHYMADTTPSVPAPARVFTFLMLQFQGTFGSVRFQKLADGRPRVKACVFTVNSQFEADNSSSISKQRLHLKISWGMNVLFLSSVVFALGHTVIAYRTSCRARRKLMFNRVDPDSAFLSKIISSIGCAKLPRSSTPSDMARKSNKKVRQKPLRVGHNHQELPIRLLADVDSLFMVWKNLTIHYKLHIPSPLCRTLSSTTLLDDPSLDSFPKTQHHLRRSYSIQFQDSTLYAPLLDGTNSHEEMSVLSVDDGNNGYFSSKSVQKVPDISGKFGVVLVHGFGGGVFSWRHVMAVMSRQVNCVVASFDRPGWGLTSRPRREDWEDNKLANPYMLDTQVDMLISFCKEMGFSSVVLVGHDDGGLLALKAAQRVRSSANSADVKIKGVVLLTVSLSREVVPGLARILMRTSLGKKNLVHSLLRTEICQVVNRRAWYDATKLTTDVLSIYKAPLYVEGWDESLYEIGKLSSDTVLTEENASSLVKAVEDTPIMVVAGAEDALVPLKSVQTMASKFVNSRLVSISGCGHLPHEECPKVLLAAILPFITKLSSKADK</sequence>
<protein>
    <recommendedName>
        <fullName evidence="3">AB hydrolase-1 domain-containing protein</fullName>
    </recommendedName>
</protein>
<feature type="domain" description="AB hydrolase-1" evidence="3">
    <location>
        <begin position="384"/>
        <end position="645"/>
    </location>
</feature>
<keyword evidence="2" id="KW-0812">Transmembrane</keyword>
<dbReference type="GO" id="GO:0016787">
    <property type="term" value="F:hydrolase activity"/>
    <property type="evidence" value="ECO:0007669"/>
    <property type="project" value="UniProtKB-ARBA"/>
</dbReference>
<evidence type="ECO:0000313" key="5">
    <source>
        <dbReference type="Proteomes" id="UP000326396"/>
    </source>
</evidence>
<feature type="compositionally biased region" description="Basic residues" evidence="1">
    <location>
        <begin position="253"/>
        <end position="263"/>
    </location>
</feature>
<proteinExistence type="predicted"/>
<dbReference type="Gene3D" id="3.40.50.1820">
    <property type="entry name" value="alpha/beta hydrolase"/>
    <property type="match status" value="1"/>
</dbReference>
<gene>
    <name evidence="4" type="ORF">E3N88_22842</name>
</gene>